<evidence type="ECO:0000256" key="1">
    <source>
        <dbReference type="SAM" id="Phobius"/>
    </source>
</evidence>
<keyword evidence="1" id="KW-1133">Transmembrane helix</keyword>
<dbReference type="NCBIfam" id="NF038065">
    <property type="entry name" value="Pr6Pr"/>
    <property type="match status" value="1"/>
</dbReference>
<dbReference type="AlphaFoldDB" id="A0A0R2U336"/>
<feature type="transmembrane region" description="Helical" evidence="1">
    <location>
        <begin position="138"/>
        <end position="158"/>
    </location>
</feature>
<feature type="transmembrane region" description="Helical" evidence="1">
    <location>
        <begin position="178"/>
        <end position="202"/>
    </location>
</feature>
<sequence length="210" mass="23941">MKNNYRIMCALIAWVVLSLRFVDMLIIGEYSSVAETLFVYFGYFTVWANILIALAFTAPLLNPDRKLANFFKRPAVRAALASYILMVSVVYHMLIVPYWNPQGFTWVTATGLNTVMPILYIIDWLFFAEKRPIFYKHLPYWLIFPAVYGVTSIIRGLLTNVYPYPFLNVTELGIGNVLFNMFGLVAVFAVVGPIFIGVAHLISDRTKTES</sequence>
<evidence type="ECO:0000313" key="2">
    <source>
        <dbReference type="EMBL" id="KRO91795.1"/>
    </source>
</evidence>
<proteinExistence type="predicted"/>
<dbReference type="EMBL" id="LICA01000423">
    <property type="protein sequence ID" value="KRO91795.1"/>
    <property type="molecule type" value="Genomic_DNA"/>
</dbReference>
<feature type="transmembrane region" description="Helical" evidence="1">
    <location>
        <begin position="40"/>
        <end position="62"/>
    </location>
</feature>
<keyword evidence="1" id="KW-0472">Membrane</keyword>
<name>A0A0R2U336_9GAMM</name>
<reference evidence="2 3" key="1">
    <citation type="submission" date="2015-10" db="EMBL/GenBank/DDBJ databases">
        <title>Metagenome-Assembled Genomes uncover a global brackish microbiome.</title>
        <authorList>
            <person name="Hugerth L.W."/>
            <person name="Larsson J."/>
            <person name="Alneberg J."/>
            <person name="Lindh M.V."/>
            <person name="Legrand C."/>
            <person name="Pinhassi J."/>
            <person name="Andersson A.F."/>
        </authorList>
    </citation>
    <scope>NUCLEOTIDE SEQUENCE [LARGE SCALE GENOMIC DNA]</scope>
    <source>
        <strain evidence="2">BACL26 MAG-121220-bin70</strain>
    </source>
</reference>
<dbReference type="InterPro" id="IPR049713">
    <property type="entry name" value="Pr6Pr-like"/>
</dbReference>
<dbReference type="Proteomes" id="UP000051213">
    <property type="component" value="Unassembled WGS sequence"/>
</dbReference>
<organism evidence="2 3">
    <name type="scientific">SAR92 bacterium BACL26 MAG-121220-bin70</name>
    <dbReference type="NCBI Taxonomy" id="1655626"/>
    <lineage>
        <taxon>Bacteria</taxon>
        <taxon>Pseudomonadati</taxon>
        <taxon>Pseudomonadota</taxon>
        <taxon>Gammaproteobacteria</taxon>
        <taxon>Cellvibrionales</taxon>
        <taxon>Porticoccaceae</taxon>
        <taxon>SAR92 clade</taxon>
    </lineage>
</organism>
<feature type="transmembrane region" description="Helical" evidence="1">
    <location>
        <begin position="106"/>
        <end position="126"/>
    </location>
</feature>
<gene>
    <name evidence="2" type="ORF">ABS24_04720</name>
</gene>
<comment type="caution">
    <text evidence="2">The sequence shown here is derived from an EMBL/GenBank/DDBJ whole genome shotgun (WGS) entry which is preliminary data.</text>
</comment>
<protein>
    <recommendedName>
        <fullName evidence="4">Integral membrane protein</fullName>
    </recommendedName>
</protein>
<feature type="transmembrane region" description="Helical" evidence="1">
    <location>
        <begin position="74"/>
        <end position="94"/>
    </location>
</feature>
<keyword evidence="1" id="KW-0812">Transmembrane</keyword>
<evidence type="ECO:0008006" key="4">
    <source>
        <dbReference type="Google" id="ProtNLM"/>
    </source>
</evidence>
<evidence type="ECO:0000313" key="3">
    <source>
        <dbReference type="Proteomes" id="UP000051213"/>
    </source>
</evidence>
<accession>A0A0R2U336</accession>